<evidence type="ECO:0000256" key="7">
    <source>
        <dbReference type="SAM" id="MobiDB-lite"/>
    </source>
</evidence>
<comment type="similarity">
    <text evidence="2">Belongs to the peptidase S41B family.</text>
</comment>
<protein>
    <submittedName>
        <fullName evidence="9">Tricorn protease</fullName>
        <ecNumber evidence="9">3.4.21.-</ecNumber>
    </submittedName>
</protein>
<dbReference type="InterPro" id="IPR029045">
    <property type="entry name" value="ClpP/crotonase-like_dom_sf"/>
</dbReference>
<dbReference type="SUPFAM" id="SSF50156">
    <property type="entry name" value="PDZ domain-like"/>
    <property type="match status" value="1"/>
</dbReference>
<evidence type="ECO:0000256" key="2">
    <source>
        <dbReference type="ARBA" id="ARBA00008524"/>
    </source>
</evidence>
<evidence type="ECO:0000256" key="4">
    <source>
        <dbReference type="ARBA" id="ARBA00022670"/>
    </source>
</evidence>
<organism evidence="9 10">
    <name type="scientific">Helcobacillus massiliensis</name>
    <dbReference type="NCBI Taxonomy" id="521392"/>
    <lineage>
        <taxon>Bacteria</taxon>
        <taxon>Bacillati</taxon>
        <taxon>Actinomycetota</taxon>
        <taxon>Actinomycetes</taxon>
        <taxon>Micrococcales</taxon>
        <taxon>Dermabacteraceae</taxon>
        <taxon>Helcobacillus</taxon>
    </lineage>
</organism>
<accession>A0A839QW22</accession>
<keyword evidence="5 9" id="KW-0378">Hydrolase</keyword>
<evidence type="ECO:0000256" key="1">
    <source>
        <dbReference type="ARBA" id="ARBA00004496"/>
    </source>
</evidence>
<dbReference type="RefSeq" id="WP_183377160.1">
    <property type="nucleotide sequence ID" value="NZ_JACHWP010000013.1"/>
</dbReference>
<evidence type="ECO:0000256" key="5">
    <source>
        <dbReference type="ARBA" id="ARBA00022801"/>
    </source>
</evidence>
<keyword evidence="3" id="KW-0963">Cytoplasm</keyword>
<dbReference type="InterPro" id="IPR012393">
    <property type="entry name" value="Tricorn_protease"/>
</dbReference>
<evidence type="ECO:0000256" key="6">
    <source>
        <dbReference type="ARBA" id="ARBA00022825"/>
    </source>
</evidence>
<name>A0A839QW22_9MICO</name>
<evidence type="ECO:0000256" key="3">
    <source>
        <dbReference type="ARBA" id="ARBA00022490"/>
    </source>
</evidence>
<dbReference type="EMBL" id="JACHWP010000013">
    <property type="protein sequence ID" value="MBB3023838.1"/>
    <property type="molecule type" value="Genomic_DNA"/>
</dbReference>
<dbReference type="SMART" id="SM00245">
    <property type="entry name" value="TSPc"/>
    <property type="match status" value="1"/>
</dbReference>
<dbReference type="Pfam" id="PF14685">
    <property type="entry name" value="PDZ_Tricorn"/>
    <property type="match status" value="1"/>
</dbReference>
<dbReference type="Gene3D" id="2.30.42.10">
    <property type="match status" value="1"/>
</dbReference>
<dbReference type="GO" id="GO:0005737">
    <property type="term" value="C:cytoplasm"/>
    <property type="evidence" value="ECO:0007669"/>
    <property type="project" value="UniProtKB-SubCell"/>
</dbReference>
<evidence type="ECO:0000313" key="10">
    <source>
        <dbReference type="Proteomes" id="UP000568050"/>
    </source>
</evidence>
<dbReference type="InterPro" id="IPR036034">
    <property type="entry name" value="PDZ_sf"/>
</dbReference>
<dbReference type="PANTHER" id="PTHR43253:SF1">
    <property type="entry name" value="TRICORN PROTEASE HOMOLOG 2-RELATED"/>
    <property type="match status" value="1"/>
</dbReference>
<dbReference type="CDD" id="cd07562">
    <property type="entry name" value="Peptidase_S41_TRI"/>
    <property type="match status" value="1"/>
</dbReference>
<dbReference type="Pfam" id="PF14684">
    <property type="entry name" value="Tricorn_C1"/>
    <property type="match status" value="1"/>
</dbReference>
<dbReference type="GO" id="GO:0006508">
    <property type="term" value="P:proteolysis"/>
    <property type="evidence" value="ECO:0007669"/>
    <property type="project" value="UniProtKB-KW"/>
</dbReference>
<dbReference type="SUPFAM" id="SSF52096">
    <property type="entry name" value="ClpP/crotonase"/>
    <property type="match status" value="1"/>
</dbReference>
<dbReference type="Gene3D" id="3.90.226.10">
    <property type="entry name" value="2-enoyl-CoA Hydratase, Chain A, domain 1"/>
    <property type="match status" value="1"/>
</dbReference>
<gene>
    <name evidence="9" type="ORF">FHX50_002141</name>
</gene>
<comment type="caution">
    <text evidence="9">The sequence shown here is derived from an EMBL/GenBank/DDBJ whole genome shotgun (WGS) entry which is preliminary data.</text>
</comment>
<dbReference type="Pfam" id="PF03572">
    <property type="entry name" value="Peptidase_S41"/>
    <property type="match status" value="1"/>
</dbReference>
<dbReference type="Gene3D" id="2.130.10.10">
    <property type="entry name" value="YVTN repeat-like/Quinoprotein amine dehydrogenase"/>
    <property type="match status" value="1"/>
</dbReference>
<dbReference type="Gene3D" id="3.30.750.44">
    <property type="match status" value="1"/>
</dbReference>
<proteinExistence type="inferred from homology"/>
<dbReference type="GO" id="GO:0008236">
    <property type="term" value="F:serine-type peptidase activity"/>
    <property type="evidence" value="ECO:0007669"/>
    <property type="project" value="UniProtKB-KW"/>
</dbReference>
<dbReference type="EC" id="3.4.21.-" evidence="9"/>
<feature type="compositionally biased region" description="Low complexity" evidence="7">
    <location>
        <begin position="290"/>
        <end position="320"/>
    </location>
</feature>
<dbReference type="InterPro" id="IPR015943">
    <property type="entry name" value="WD40/YVTN_repeat-like_dom_sf"/>
</dbReference>
<evidence type="ECO:0000259" key="8">
    <source>
        <dbReference type="PROSITE" id="PS50106"/>
    </source>
</evidence>
<keyword evidence="4 9" id="KW-0645">Protease</keyword>
<sequence>GASRRPALADPAHALIAARPTRDARASVIEWRGSAHVLTHRGGPARLLAGQCGLRIREASPLGGTGYAVFVTDELAQSDRVPSSADAAGAGGAAAEPVVGSDALGVRRLDASSSADVFDLGDVGRILHAVPSADGRRVAISSHDGTVRVVDLDHAGEGADLRISLGGVRNIAHSTGGEVADLAISPDSRWLVWSEPNSWHLSRLMIADLEEKDPVGRPLTSGVFREAHPAFSADGKHLAFVSSRTLDTVYDDLVFDLAFVNAQRPHLLPLDRTTEDPFGPRVDGWAATAAEAKPDEAGSAAGRPGADGAAAMRADGTTAPIGPQSPVAAPTTTVHLDGAEQRILPFPVESGRMSQLQAVKDGFVWLRHPQETAIGSTRAGVEGDAPKPTLEMWNLKDRRLLTLAEGVDQVEASGDGEHLVIRQGDALVQIPSARTTEEDDPARIEIDASRLRLMVDPVAERLGMLWDNYRIMAQQFWRADMDGQDWHAMTSWYEDVVPRLVTQSDVVDMMWEVVGELGTSHAYVAPAEVDVERPPMPGLLGAELVRDGDAWVIERILTGDSSDPASRCPILAPGVAAQVGDRIVQVDGRDVDPAQGPAPLLVGTADRPTELVLERPGATGADARRRVVVVPTGDEHDLRYQSWVQSRREFVAERSGGRLGYLHIPDMMSGGWAQMHRDLRAASEKEGIVVDVRYNSGGHTSQLVTDRLARRVVSWDYPRHQEPGTYPAFAPRGPIALVTNQDAGSDGDIVNAVSQAMGIGPVIGTRTWGGVIGIDGRFDLVDGTGITQPKYASWFEGKDWGIENYGVDPDIEVSIPPSAWVAGEDPQLARGVDEVLAALTDRPAAVAPPLPPARYGGGGAA</sequence>
<comment type="subcellular location">
    <subcellularLocation>
        <location evidence="1">Cytoplasm</location>
    </subcellularLocation>
</comment>
<dbReference type="InterPro" id="IPR001478">
    <property type="entry name" value="PDZ"/>
</dbReference>
<dbReference type="SUPFAM" id="SSF82171">
    <property type="entry name" value="DPP6 N-terminal domain-like"/>
    <property type="match status" value="1"/>
</dbReference>
<dbReference type="PANTHER" id="PTHR43253">
    <property type="entry name" value="TRICORN PROTEASE HOMOLOG 2-RELATED"/>
    <property type="match status" value="1"/>
</dbReference>
<dbReference type="InterPro" id="IPR029414">
    <property type="entry name" value="Tricorn_PDZ"/>
</dbReference>
<dbReference type="Pfam" id="PF26550">
    <property type="entry name" value="Tricorn_2nd"/>
    <property type="match status" value="1"/>
</dbReference>
<feature type="non-terminal residue" evidence="9">
    <location>
        <position position="1"/>
    </location>
</feature>
<feature type="domain" description="PDZ" evidence="8">
    <location>
        <begin position="528"/>
        <end position="617"/>
    </location>
</feature>
<keyword evidence="10" id="KW-1185">Reference proteome</keyword>
<reference evidence="9 10" key="1">
    <citation type="submission" date="2020-08" db="EMBL/GenBank/DDBJ databases">
        <title>Sequencing the genomes of 1000 actinobacteria strains.</title>
        <authorList>
            <person name="Klenk H.-P."/>
        </authorList>
    </citation>
    <scope>NUCLEOTIDE SEQUENCE [LARGE SCALE GENOMIC DNA]</scope>
    <source>
        <strain evidence="9 10">DSM 23040</strain>
    </source>
</reference>
<feature type="region of interest" description="Disordered" evidence="7">
    <location>
        <begin position="290"/>
        <end position="326"/>
    </location>
</feature>
<evidence type="ECO:0000313" key="9">
    <source>
        <dbReference type="EMBL" id="MBB3023838.1"/>
    </source>
</evidence>
<dbReference type="InterPro" id="IPR028204">
    <property type="entry name" value="Tricorn_C1"/>
</dbReference>
<dbReference type="AlphaFoldDB" id="A0A839QW22"/>
<dbReference type="Proteomes" id="UP000568050">
    <property type="component" value="Unassembled WGS sequence"/>
</dbReference>
<dbReference type="PROSITE" id="PS50106">
    <property type="entry name" value="PDZ"/>
    <property type="match status" value="1"/>
</dbReference>
<keyword evidence="6" id="KW-0720">Serine protease</keyword>
<dbReference type="InterPro" id="IPR005151">
    <property type="entry name" value="Tail-specific_protease"/>
</dbReference>